<evidence type="ECO:0000313" key="2">
    <source>
        <dbReference type="Proteomes" id="UP001157502"/>
    </source>
</evidence>
<protein>
    <submittedName>
        <fullName evidence="1">Uncharacterized protein</fullName>
    </submittedName>
</protein>
<comment type="caution">
    <text evidence="1">The sequence shown here is derived from an EMBL/GenBank/DDBJ whole genome shotgun (WGS) entry which is preliminary data.</text>
</comment>
<sequence length="103" mass="11516">MQFEVALNSEHGFHYTTQFLSQRTGEVGRDVNGKWGRGKVRPGAWCAREGRKAVRREEVTVKCAPRQSATPVAETLDVLTFIKPHSRNTSRESTSPAVAIFKT</sequence>
<keyword evidence="2" id="KW-1185">Reference proteome</keyword>
<gene>
    <name evidence="1" type="ORF">DPEC_G00226690</name>
</gene>
<evidence type="ECO:0000313" key="1">
    <source>
        <dbReference type="EMBL" id="KAJ7997218.1"/>
    </source>
</evidence>
<dbReference type="Proteomes" id="UP001157502">
    <property type="component" value="Chromosome 19"/>
</dbReference>
<name>A0ACC2G135_DALPE</name>
<accession>A0ACC2G135</accession>
<dbReference type="EMBL" id="CM055746">
    <property type="protein sequence ID" value="KAJ7997218.1"/>
    <property type="molecule type" value="Genomic_DNA"/>
</dbReference>
<proteinExistence type="predicted"/>
<organism evidence="1 2">
    <name type="scientific">Dallia pectoralis</name>
    <name type="common">Alaska blackfish</name>
    <dbReference type="NCBI Taxonomy" id="75939"/>
    <lineage>
        <taxon>Eukaryota</taxon>
        <taxon>Metazoa</taxon>
        <taxon>Chordata</taxon>
        <taxon>Craniata</taxon>
        <taxon>Vertebrata</taxon>
        <taxon>Euteleostomi</taxon>
        <taxon>Actinopterygii</taxon>
        <taxon>Neopterygii</taxon>
        <taxon>Teleostei</taxon>
        <taxon>Protacanthopterygii</taxon>
        <taxon>Esociformes</taxon>
        <taxon>Umbridae</taxon>
        <taxon>Dallia</taxon>
    </lineage>
</organism>
<reference evidence="1" key="1">
    <citation type="submission" date="2021-05" db="EMBL/GenBank/DDBJ databases">
        <authorList>
            <person name="Pan Q."/>
            <person name="Jouanno E."/>
            <person name="Zahm M."/>
            <person name="Klopp C."/>
            <person name="Cabau C."/>
            <person name="Louis A."/>
            <person name="Berthelot C."/>
            <person name="Parey E."/>
            <person name="Roest Crollius H."/>
            <person name="Montfort J."/>
            <person name="Robinson-Rechavi M."/>
            <person name="Bouchez O."/>
            <person name="Lampietro C."/>
            <person name="Lopez Roques C."/>
            <person name="Donnadieu C."/>
            <person name="Postlethwait J."/>
            <person name="Bobe J."/>
            <person name="Dillon D."/>
            <person name="Chandos A."/>
            <person name="von Hippel F."/>
            <person name="Guiguen Y."/>
        </authorList>
    </citation>
    <scope>NUCLEOTIDE SEQUENCE</scope>
    <source>
        <strain evidence="1">YG-Jan2019</strain>
    </source>
</reference>